<evidence type="ECO:0000256" key="7">
    <source>
        <dbReference type="ARBA" id="ARBA00048037"/>
    </source>
</evidence>
<evidence type="ECO:0000313" key="9">
    <source>
        <dbReference type="EMBL" id="TDA20467.1"/>
    </source>
</evidence>
<evidence type="ECO:0000256" key="3">
    <source>
        <dbReference type="ARBA" id="ARBA00012367"/>
    </source>
</evidence>
<comment type="pathway">
    <text evidence="1">Protein modification; protein lipoylation via exogenous pathway; protein N(6)-(lipoyl)lysine from lipoate: step 2/2.</text>
</comment>
<dbReference type="PROSITE" id="PS51733">
    <property type="entry name" value="BPL_LPL_CATALYTIC"/>
    <property type="match status" value="1"/>
</dbReference>
<dbReference type="GO" id="GO:0005524">
    <property type="term" value="F:ATP binding"/>
    <property type="evidence" value="ECO:0007669"/>
    <property type="project" value="UniProtKB-KW"/>
</dbReference>
<dbReference type="NCBIfam" id="TIGR00545">
    <property type="entry name" value="lipoyltrans"/>
    <property type="match status" value="1"/>
</dbReference>
<evidence type="ECO:0000256" key="1">
    <source>
        <dbReference type="ARBA" id="ARBA00005085"/>
    </source>
</evidence>
<comment type="catalytic activity">
    <reaction evidence="7">
        <text>L-lysyl-[lipoyl-carrier protein] + (R)-lipoate + ATP = N(6)-[(R)-lipoyl]-L-lysyl-[lipoyl-carrier protein] + AMP + diphosphate + H(+)</text>
        <dbReference type="Rhea" id="RHEA:49288"/>
        <dbReference type="Rhea" id="RHEA-COMP:10500"/>
        <dbReference type="Rhea" id="RHEA-COMP:10502"/>
        <dbReference type="ChEBI" id="CHEBI:15378"/>
        <dbReference type="ChEBI" id="CHEBI:29969"/>
        <dbReference type="ChEBI" id="CHEBI:30616"/>
        <dbReference type="ChEBI" id="CHEBI:33019"/>
        <dbReference type="ChEBI" id="CHEBI:83088"/>
        <dbReference type="ChEBI" id="CHEBI:83099"/>
        <dbReference type="ChEBI" id="CHEBI:456215"/>
        <dbReference type="EC" id="6.3.1.20"/>
    </reaction>
</comment>
<proteinExistence type="predicted"/>
<dbReference type="InterPro" id="IPR019491">
    <property type="entry name" value="Lipoate_protein_ligase_C"/>
</dbReference>
<dbReference type="SUPFAM" id="SSF82649">
    <property type="entry name" value="SufE/NifU"/>
    <property type="match status" value="1"/>
</dbReference>
<evidence type="ECO:0000256" key="5">
    <source>
        <dbReference type="ARBA" id="ARBA00022741"/>
    </source>
</evidence>
<dbReference type="GO" id="GO:0009249">
    <property type="term" value="P:protein lipoylation"/>
    <property type="evidence" value="ECO:0007669"/>
    <property type="project" value="InterPro"/>
</dbReference>
<dbReference type="InterPro" id="IPR045864">
    <property type="entry name" value="aa-tRNA-synth_II/BPL/LPL"/>
</dbReference>
<dbReference type="Proteomes" id="UP000295710">
    <property type="component" value="Unassembled WGS sequence"/>
</dbReference>
<evidence type="ECO:0000256" key="4">
    <source>
        <dbReference type="ARBA" id="ARBA00022598"/>
    </source>
</evidence>
<accession>A0A4R4FAC9</accession>
<dbReference type="RefSeq" id="WP_132280481.1">
    <property type="nucleotide sequence ID" value="NZ_JAOBST010000057.1"/>
</dbReference>
<dbReference type="Gene3D" id="3.30.390.50">
    <property type="entry name" value="CO dehydrogenase flavoprotein, C-terminal domain"/>
    <property type="match status" value="1"/>
</dbReference>
<dbReference type="Gene3D" id="3.30.930.10">
    <property type="entry name" value="Bira Bifunctional Protein, Domain 2"/>
    <property type="match status" value="1"/>
</dbReference>
<dbReference type="GO" id="GO:0017118">
    <property type="term" value="F:lipoyltransferase activity"/>
    <property type="evidence" value="ECO:0007669"/>
    <property type="project" value="TreeGrafter"/>
</dbReference>
<evidence type="ECO:0000256" key="6">
    <source>
        <dbReference type="ARBA" id="ARBA00022840"/>
    </source>
</evidence>
<keyword evidence="5" id="KW-0547">Nucleotide-binding</keyword>
<sequence length="333" mass="38016">MKNNYLVVNNCTNPYYNLALEEYLLTHHMEGAIVMLWQNDNAIIVGRHQNAMEEVNQQYVTEHGIRVVRRTTGGGTVYHDLGNLNYSVIADRGEDDRDEMRYFTGPVVEVLRELGAMAMFSGRNDIMIEGKKVSGTAQRIYKNRILHHGCLLFDSDLSAVSKSLHVRSEKFNSKAVKSVKSRVGNIKDYMPGEVTIEVLKERLACKLLEDAGYEALALTEDELVRIEKLKRDKYETWEWNYGQPINCAIHNYKKYDGGTVEVYMNVREGRIEECLMYGDFMALRPASEVADGLTGCRYRYGEVLEVLREFRIRDYFGTIGADEVAACICCAPE</sequence>
<feature type="domain" description="BPL/LPL catalytic" evidence="8">
    <location>
        <begin position="28"/>
        <end position="215"/>
    </location>
</feature>
<name>A0A4R4FAC9_9FIRM</name>
<dbReference type="EC" id="6.3.1.20" evidence="3"/>
<dbReference type="InterPro" id="IPR004562">
    <property type="entry name" value="LipoylTrfase_LipoateP_Ligase"/>
</dbReference>
<evidence type="ECO:0000259" key="8">
    <source>
        <dbReference type="PROSITE" id="PS51733"/>
    </source>
</evidence>
<dbReference type="SUPFAM" id="SSF55681">
    <property type="entry name" value="Class II aaRS and biotin synthetases"/>
    <property type="match status" value="1"/>
</dbReference>
<reference evidence="9 10" key="1">
    <citation type="journal article" date="2016" name="Nat. Microbiol.">
        <title>The Mouse Intestinal Bacterial Collection (miBC) provides host-specific insight into cultured diversity and functional potential of the gut microbiota.</title>
        <authorList>
            <person name="Lagkouvardos I."/>
            <person name="Pukall R."/>
            <person name="Abt B."/>
            <person name="Foesel B.U."/>
            <person name="Meier-Kolthoff J.P."/>
            <person name="Kumar N."/>
            <person name="Bresciani A."/>
            <person name="Martinez I."/>
            <person name="Just S."/>
            <person name="Ziegler C."/>
            <person name="Brugiroux S."/>
            <person name="Garzetti D."/>
            <person name="Wenning M."/>
            <person name="Bui T.P."/>
            <person name="Wang J."/>
            <person name="Hugenholtz F."/>
            <person name="Plugge C.M."/>
            <person name="Peterson D.A."/>
            <person name="Hornef M.W."/>
            <person name="Baines J.F."/>
            <person name="Smidt H."/>
            <person name="Walter J."/>
            <person name="Kristiansen K."/>
            <person name="Nielsen H.B."/>
            <person name="Haller D."/>
            <person name="Overmann J."/>
            <person name="Stecher B."/>
            <person name="Clavel T."/>
        </authorList>
    </citation>
    <scope>NUCLEOTIDE SEQUENCE [LARGE SCALE GENOMIC DNA]</scope>
    <source>
        <strain evidence="9 10">DSM 28560</strain>
    </source>
</reference>
<organism evidence="9 10">
    <name type="scientific">Extibacter muris</name>
    <dbReference type="NCBI Taxonomy" id="1796622"/>
    <lineage>
        <taxon>Bacteria</taxon>
        <taxon>Bacillati</taxon>
        <taxon>Bacillota</taxon>
        <taxon>Clostridia</taxon>
        <taxon>Lachnospirales</taxon>
        <taxon>Lachnospiraceae</taxon>
        <taxon>Extibacter</taxon>
    </lineage>
</organism>
<comment type="caution">
    <text evidence="9">The sequence shown here is derived from an EMBL/GenBank/DDBJ whole genome shotgun (WGS) entry which is preliminary data.</text>
</comment>
<keyword evidence="6" id="KW-0067">ATP-binding</keyword>
<keyword evidence="4 9" id="KW-0436">Ligase</keyword>
<keyword evidence="10" id="KW-1185">Reference proteome</keyword>
<evidence type="ECO:0000313" key="10">
    <source>
        <dbReference type="Proteomes" id="UP000295710"/>
    </source>
</evidence>
<dbReference type="CDD" id="cd16443">
    <property type="entry name" value="LplA"/>
    <property type="match status" value="1"/>
</dbReference>
<dbReference type="EMBL" id="SMMX01000020">
    <property type="protein sequence ID" value="TDA20467.1"/>
    <property type="molecule type" value="Genomic_DNA"/>
</dbReference>
<evidence type="ECO:0000256" key="2">
    <source>
        <dbReference type="ARBA" id="ARBA00005124"/>
    </source>
</evidence>
<dbReference type="PANTHER" id="PTHR12561">
    <property type="entry name" value="LIPOATE-PROTEIN LIGASE"/>
    <property type="match status" value="1"/>
</dbReference>
<dbReference type="PANTHER" id="PTHR12561:SF3">
    <property type="entry name" value="LIPOYLTRANSFERASE 1, MITOCHONDRIAL"/>
    <property type="match status" value="1"/>
</dbReference>
<dbReference type="Pfam" id="PF10437">
    <property type="entry name" value="Lip_prot_lig_C"/>
    <property type="match status" value="1"/>
</dbReference>
<protein>
    <recommendedName>
        <fullName evidence="3">lipoate--protein ligase</fullName>
        <ecNumber evidence="3">6.3.1.20</ecNumber>
    </recommendedName>
</protein>
<dbReference type="UniPathway" id="UPA00537">
    <property type="reaction ID" value="UER00594"/>
</dbReference>
<dbReference type="InterPro" id="IPR004143">
    <property type="entry name" value="BPL_LPL_catalytic"/>
</dbReference>
<dbReference type="FunFam" id="3.30.930.10:FF:000072">
    <property type="entry name" value="Lipoate--protein ligase"/>
    <property type="match status" value="1"/>
</dbReference>
<dbReference type="GO" id="GO:0016979">
    <property type="term" value="F:lipoate-protein ligase activity"/>
    <property type="evidence" value="ECO:0007669"/>
    <property type="project" value="UniProtKB-EC"/>
</dbReference>
<gene>
    <name evidence="9" type="ORF">E1963_16740</name>
</gene>
<dbReference type="Pfam" id="PF21948">
    <property type="entry name" value="LplA-B_cat"/>
    <property type="match status" value="1"/>
</dbReference>
<dbReference type="AlphaFoldDB" id="A0A4R4FAC9"/>
<dbReference type="GO" id="GO:0005737">
    <property type="term" value="C:cytoplasm"/>
    <property type="evidence" value="ECO:0007669"/>
    <property type="project" value="TreeGrafter"/>
</dbReference>
<comment type="pathway">
    <text evidence="2">Protein modification; protein lipoylation via exogenous pathway; protein N(6)-(lipoyl)lysine from lipoate: step 1/2.</text>
</comment>